<dbReference type="SUPFAM" id="SSF52833">
    <property type="entry name" value="Thioredoxin-like"/>
    <property type="match status" value="1"/>
</dbReference>
<evidence type="ECO:0000313" key="8">
    <source>
        <dbReference type="Proteomes" id="UP000532273"/>
    </source>
</evidence>
<dbReference type="PROSITE" id="PS51352">
    <property type="entry name" value="THIOREDOXIN_2"/>
    <property type="match status" value="1"/>
</dbReference>
<feature type="binding site" evidence="3">
    <location>
        <position position="84"/>
    </location>
    <ligand>
        <name>Cu cation</name>
        <dbReference type="ChEBI" id="CHEBI:23378"/>
    </ligand>
</feature>
<dbReference type="Pfam" id="PF02630">
    <property type="entry name" value="SCO1-SenC"/>
    <property type="match status" value="1"/>
</dbReference>
<reference evidence="6" key="4">
    <citation type="submission" date="2024-05" db="EMBL/GenBank/DDBJ databases">
        <authorList>
            <person name="Sun Q."/>
            <person name="Zhou Y."/>
        </authorList>
    </citation>
    <scope>NUCLEOTIDE SEQUENCE</scope>
    <source>
        <strain evidence="6">CGMCC 1.15287</strain>
    </source>
</reference>
<evidence type="ECO:0000313" key="6">
    <source>
        <dbReference type="EMBL" id="GGH13398.1"/>
    </source>
</evidence>
<sequence>MKENLKPVLILALAIMIFSCRESEQRLPLIPDGVKQTMVNGKPVIDTAYKTIPDFSFLNQDSITVTNKDFDGKIYVADFFFTSCPTICPIMHRNLLKVYEKYKGNPDVMLLSHTIDYRYDIPSRLKAYRSKLGADGKQWQFVWGIKDIVYRLAEKDYLVSVNEDKASPGGYVHQGYLVLIDKHRRVRGAYDGTQTDQVDQLMKDMDILLKEK</sequence>
<feature type="binding site" evidence="3">
    <location>
        <position position="173"/>
    </location>
    <ligand>
        <name>Cu cation</name>
        <dbReference type="ChEBI" id="CHEBI:23378"/>
    </ligand>
</feature>
<feature type="domain" description="Thioredoxin" evidence="5">
    <location>
        <begin position="46"/>
        <end position="210"/>
    </location>
</feature>
<protein>
    <submittedName>
        <fullName evidence="7">Protein SCO1/2</fullName>
    </submittedName>
    <submittedName>
        <fullName evidence="6">SCO family protein</fullName>
    </submittedName>
</protein>
<feature type="binding site" evidence="3">
    <location>
        <position position="88"/>
    </location>
    <ligand>
        <name>Cu cation</name>
        <dbReference type="ChEBI" id="CHEBI:23378"/>
    </ligand>
</feature>
<reference evidence="6" key="1">
    <citation type="journal article" date="2014" name="Int. J. Syst. Evol. Microbiol.">
        <title>Complete genome of a new Firmicutes species belonging to the dominant human colonic microbiota ('Ruminococcus bicirculans') reveals two chromosomes and a selective capacity to utilize plant glucans.</title>
        <authorList>
            <consortium name="NISC Comparative Sequencing Program"/>
            <person name="Wegmann U."/>
            <person name="Louis P."/>
            <person name="Goesmann A."/>
            <person name="Henrissat B."/>
            <person name="Duncan S.H."/>
            <person name="Flint H.J."/>
        </authorList>
    </citation>
    <scope>NUCLEOTIDE SEQUENCE</scope>
    <source>
        <strain evidence="6">CGMCC 1.15287</strain>
    </source>
</reference>
<dbReference type="AlphaFoldDB" id="A0A7W6P6X5"/>
<reference evidence="7 8" key="3">
    <citation type="submission" date="2020-08" db="EMBL/GenBank/DDBJ databases">
        <title>Genomic Encyclopedia of Type Strains, Phase IV (KMG-IV): sequencing the most valuable type-strain genomes for metagenomic binning, comparative biology and taxonomic classification.</title>
        <authorList>
            <person name="Goeker M."/>
        </authorList>
    </citation>
    <scope>NUCLEOTIDE SEQUENCE [LARGE SCALE GENOMIC DNA]</scope>
    <source>
        <strain evidence="7 8">DSM 100774</strain>
    </source>
</reference>
<dbReference type="Proteomes" id="UP000532273">
    <property type="component" value="Unassembled WGS sequence"/>
</dbReference>
<organism evidence="7 8">
    <name type="scientific">Pedobacter zeae</name>
    <dbReference type="NCBI Taxonomy" id="1737356"/>
    <lineage>
        <taxon>Bacteria</taxon>
        <taxon>Pseudomonadati</taxon>
        <taxon>Bacteroidota</taxon>
        <taxon>Sphingobacteriia</taxon>
        <taxon>Sphingobacteriales</taxon>
        <taxon>Sphingobacteriaceae</taxon>
        <taxon>Pedobacter</taxon>
    </lineage>
</organism>
<dbReference type="InterPro" id="IPR013766">
    <property type="entry name" value="Thioredoxin_domain"/>
</dbReference>
<dbReference type="InterPro" id="IPR036249">
    <property type="entry name" value="Thioredoxin-like_sf"/>
</dbReference>
<proteinExistence type="inferred from homology"/>
<comment type="caution">
    <text evidence="7">The sequence shown here is derived from an EMBL/GenBank/DDBJ whole genome shotgun (WGS) entry which is preliminary data.</text>
</comment>
<dbReference type="Gene3D" id="3.40.30.10">
    <property type="entry name" value="Glutaredoxin"/>
    <property type="match status" value="1"/>
</dbReference>
<evidence type="ECO:0000259" key="5">
    <source>
        <dbReference type="PROSITE" id="PS51352"/>
    </source>
</evidence>
<keyword evidence="2 3" id="KW-0186">Copper</keyword>
<keyword evidence="3" id="KW-0479">Metal-binding</keyword>
<name>A0A7W6P6X5_9SPHI</name>
<evidence type="ECO:0000256" key="2">
    <source>
        <dbReference type="ARBA" id="ARBA00023008"/>
    </source>
</evidence>
<reference evidence="9" key="2">
    <citation type="journal article" date="2019" name="Int. J. Syst. Evol. Microbiol.">
        <title>The Global Catalogue of Microorganisms (GCM) 10K type strain sequencing project: providing services to taxonomists for standard genome sequencing and annotation.</title>
        <authorList>
            <consortium name="The Broad Institute Genomics Platform"/>
            <consortium name="The Broad Institute Genome Sequencing Center for Infectious Disease"/>
            <person name="Wu L."/>
            <person name="Ma J."/>
        </authorList>
    </citation>
    <scope>NUCLEOTIDE SEQUENCE [LARGE SCALE GENOMIC DNA]</scope>
    <source>
        <strain evidence="9">CGMCC 1.15287</strain>
    </source>
</reference>
<accession>A0A7W6P6X5</accession>
<gene>
    <name evidence="6" type="ORF">GCM10007422_33990</name>
    <name evidence="7" type="ORF">GGQ60_003651</name>
</gene>
<dbReference type="PROSITE" id="PS51257">
    <property type="entry name" value="PROKAR_LIPOPROTEIN"/>
    <property type="match status" value="1"/>
</dbReference>
<evidence type="ECO:0000313" key="9">
    <source>
        <dbReference type="Proteomes" id="UP000642938"/>
    </source>
</evidence>
<dbReference type="PANTHER" id="PTHR12151">
    <property type="entry name" value="ELECTRON TRANSPORT PROTIN SCO1/SENC FAMILY MEMBER"/>
    <property type="match status" value="1"/>
</dbReference>
<evidence type="ECO:0000256" key="1">
    <source>
        <dbReference type="ARBA" id="ARBA00010996"/>
    </source>
</evidence>
<dbReference type="CDD" id="cd02968">
    <property type="entry name" value="SCO"/>
    <property type="match status" value="1"/>
</dbReference>
<dbReference type="EMBL" id="JACIEF010000003">
    <property type="protein sequence ID" value="MBB4109642.1"/>
    <property type="molecule type" value="Genomic_DNA"/>
</dbReference>
<dbReference type="EMBL" id="BMHZ01000003">
    <property type="protein sequence ID" value="GGH13398.1"/>
    <property type="molecule type" value="Genomic_DNA"/>
</dbReference>
<dbReference type="RefSeq" id="WP_183766800.1">
    <property type="nucleotide sequence ID" value="NZ_BMHZ01000003.1"/>
</dbReference>
<evidence type="ECO:0000256" key="3">
    <source>
        <dbReference type="PIRSR" id="PIRSR603782-1"/>
    </source>
</evidence>
<keyword evidence="9" id="KW-1185">Reference proteome</keyword>
<dbReference type="PANTHER" id="PTHR12151:SF25">
    <property type="entry name" value="LINALOOL DEHYDRATASE_ISOMERASE DOMAIN-CONTAINING PROTEIN"/>
    <property type="match status" value="1"/>
</dbReference>
<dbReference type="Proteomes" id="UP000642938">
    <property type="component" value="Unassembled WGS sequence"/>
</dbReference>
<dbReference type="InterPro" id="IPR003782">
    <property type="entry name" value="SCO1/SenC"/>
</dbReference>
<keyword evidence="4" id="KW-1015">Disulfide bond</keyword>
<dbReference type="GO" id="GO:0046872">
    <property type="term" value="F:metal ion binding"/>
    <property type="evidence" value="ECO:0007669"/>
    <property type="project" value="UniProtKB-KW"/>
</dbReference>
<feature type="disulfide bond" description="Redox-active" evidence="4">
    <location>
        <begin position="84"/>
        <end position="88"/>
    </location>
</feature>
<comment type="similarity">
    <text evidence="1">Belongs to the SCO1/2 family.</text>
</comment>
<evidence type="ECO:0000313" key="7">
    <source>
        <dbReference type="EMBL" id="MBB4109642.1"/>
    </source>
</evidence>
<evidence type="ECO:0000256" key="4">
    <source>
        <dbReference type="PIRSR" id="PIRSR603782-2"/>
    </source>
</evidence>